<dbReference type="InterPro" id="IPR036034">
    <property type="entry name" value="PDZ_sf"/>
</dbReference>
<dbReference type="EMBL" id="CP003154">
    <property type="protein sequence ID" value="AFL73042.1"/>
    <property type="molecule type" value="Genomic_DNA"/>
</dbReference>
<keyword evidence="8" id="KW-0720">Serine protease</keyword>
<dbReference type="Gene3D" id="2.30.42.10">
    <property type="match status" value="2"/>
</dbReference>
<keyword evidence="3 13" id="KW-0645">Protease</keyword>
<dbReference type="GO" id="GO:0042597">
    <property type="term" value="C:periplasmic space"/>
    <property type="evidence" value="ECO:0007669"/>
    <property type="project" value="UniProtKB-SubCell"/>
</dbReference>
<dbReference type="PANTHER" id="PTHR22939:SF129">
    <property type="entry name" value="SERINE PROTEASE HTRA2, MITOCHONDRIAL"/>
    <property type="match status" value="1"/>
</dbReference>
<evidence type="ECO:0000256" key="1">
    <source>
        <dbReference type="ARBA" id="ARBA00004418"/>
    </source>
</evidence>
<dbReference type="SUPFAM" id="SSF50494">
    <property type="entry name" value="Trypsin-like serine proteases"/>
    <property type="match status" value="1"/>
</dbReference>
<dbReference type="Gene3D" id="2.40.10.120">
    <property type="match status" value="1"/>
</dbReference>
<feature type="active site" description="Charge relay system" evidence="9">
    <location>
        <position position="219"/>
    </location>
</feature>
<gene>
    <name evidence="13" type="ordered locus">Thivi_1011</name>
</gene>
<dbReference type="InterPro" id="IPR011782">
    <property type="entry name" value="Pept_S1C_Do"/>
</dbReference>
<feature type="binding site" evidence="10">
    <location>
        <position position="145"/>
    </location>
    <ligand>
        <name>substrate</name>
    </ligand>
</feature>
<evidence type="ECO:0000256" key="11">
    <source>
        <dbReference type="SAM" id="SignalP"/>
    </source>
</evidence>
<evidence type="ECO:0000313" key="13">
    <source>
        <dbReference type="EMBL" id="AFL73042.1"/>
    </source>
</evidence>
<feature type="binding site" evidence="10">
    <location>
        <begin position="217"/>
        <end position="219"/>
    </location>
    <ligand>
        <name>substrate</name>
    </ligand>
</feature>
<keyword evidence="6" id="KW-0574">Periplasm</keyword>
<evidence type="ECO:0000256" key="7">
    <source>
        <dbReference type="ARBA" id="ARBA00022801"/>
    </source>
</evidence>
<feature type="signal peptide" evidence="11">
    <location>
        <begin position="1"/>
        <end position="32"/>
    </location>
</feature>
<evidence type="ECO:0000256" key="5">
    <source>
        <dbReference type="ARBA" id="ARBA00022737"/>
    </source>
</evidence>
<proteinExistence type="inferred from homology"/>
<dbReference type="GO" id="GO:0006515">
    <property type="term" value="P:protein quality control for misfolded or incompletely synthesized proteins"/>
    <property type="evidence" value="ECO:0007669"/>
    <property type="project" value="TreeGrafter"/>
</dbReference>
<dbReference type="InterPro" id="IPR001478">
    <property type="entry name" value="PDZ"/>
</dbReference>
<dbReference type="InterPro" id="IPR001940">
    <property type="entry name" value="Peptidase_S1C"/>
</dbReference>
<comment type="similarity">
    <text evidence="2">Belongs to the peptidase S1C family.</text>
</comment>
<dbReference type="Pfam" id="PF13180">
    <property type="entry name" value="PDZ_2"/>
    <property type="match status" value="1"/>
</dbReference>
<dbReference type="Pfam" id="PF13365">
    <property type="entry name" value="Trypsin_2"/>
    <property type="match status" value="1"/>
</dbReference>
<dbReference type="CDD" id="cd10839">
    <property type="entry name" value="cpPDZ1_DegP-like"/>
    <property type="match status" value="1"/>
</dbReference>
<dbReference type="NCBIfam" id="TIGR02037">
    <property type="entry name" value="degP_htrA_DO"/>
    <property type="match status" value="1"/>
</dbReference>
<feature type="chain" id="PRO_5039227696" evidence="11">
    <location>
        <begin position="33"/>
        <end position="460"/>
    </location>
</feature>
<evidence type="ECO:0000256" key="3">
    <source>
        <dbReference type="ARBA" id="ARBA00022670"/>
    </source>
</evidence>
<feature type="active site" description="Charge relay system" evidence="9">
    <location>
        <position position="115"/>
    </location>
</feature>
<dbReference type="HOGENOM" id="CLU_020120_1_1_6"/>
<evidence type="ECO:0000256" key="8">
    <source>
        <dbReference type="ARBA" id="ARBA00022825"/>
    </source>
</evidence>
<dbReference type="FunFam" id="2.40.10.10:FF:000001">
    <property type="entry name" value="Periplasmic serine protease DegS"/>
    <property type="match status" value="1"/>
</dbReference>
<organism evidence="13 14">
    <name type="scientific">Thiocystis violascens (strain ATCC 17096 / DSM 198 / 6111)</name>
    <name type="common">Chromatium violascens</name>
    <dbReference type="NCBI Taxonomy" id="765911"/>
    <lineage>
        <taxon>Bacteria</taxon>
        <taxon>Pseudomonadati</taxon>
        <taxon>Pseudomonadota</taxon>
        <taxon>Gammaproteobacteria</taxon>
        <taxon>Chromatiales</taxon>
        <taxon>Chromatiaceae</taxon>
        <taxon>Thiocystis</taxon>
    </lineage>
</organism>
<feature type="binding site" evidence="10">
    <location>
        <begin position="235"/>
        <end position="239"/>
    </location>
    <ligand>
        <name>substrate</name>
    </ligand>
</feature>
<keyword evidence="4 11" id="KW-0732">Signal</keyword>
<dbReference type="SUPFAM" id="SSF50156">
    <property type="entry name" value="PDZ domain-like"/>
    <property type="match status" value="2"/>
</dbReference>
<dbReference type="Pfam" id="PF17820">
    <property type="entry name" value="PDZ_6"/>
    <property type="match status" value="1"/>
</dbReference>
<sequence length="460" mass="48203">MSTSLPAMTCIRNLIHAFVLISLLLSAMPSHAGLPTAVDGQPLPSLAPMLERAVPAVVNISTVSRIETADHPLLRDPFFRHFFDLPQERQQRKSNSLGSGIVVDAKRGLVLTNHHVIAKASGIGVGMHDGRTLDAELIGADPDTDVAVLRIPAADLTALPFADSDALKVGDFVVAIGNPFGLSQTVTSGIVSGLGRTGLGIEGYESFIQTDASINPGNSGGPLVNLRGELVGMNTAILAPGGGNIGIGFAIPVNMIRSIMEQIVEHGAVRRGLFGVGVQDLTGELIAAFDLEDRAGALVTSVEKGSAAADAGLREGDIILMVNDKPVKGSADLRNRFGLLRVGEKVDLTIVRGGKERRLSGTIADPYRDFVPGERLSPLLAGALFGDLDRRGGIPAVPVGTVEADSPAWNAGLREGDRILQVNGQGIGGPRDLAALVRKAGGLYSLRIQRGDDLILLARR</sequence>
<keyword evidence="5" id="KW-0677">Repeat</keyword>
<feature type="domain" description="PDZ" evidence="12">
    <location>
        <begin position="263"/>
        <end position="354"/>
    </location>
</feature>
<dbReference type="eggNOG" id="COG0265">
    <property type="taxonomic scope" value="Bacteria"/>
</dbReference>
<dbReference type="AlphaFoldDB" id="I3Y7S4"/>
<name>I3Y7S4_THIV6</name>
<dbReference type="InterPro" id="IPR041489">
    <property type="entry name" value="PDZ_6"/>
</dbReference>
<dbReference type="PANTHER" id="PTHR22939">
    <property type="entry name" value="SERINE PROTEASE FAMILY S1C HTRA-RELATED"/>
    <property type="match status" value="1"/>
</dbReference>
<protein>
    <submittedName>
        <fullName evidence="13">Periplasmic serine protease, Do/DeqQ family</fullName>
    </submittedName>
</protein>
<evidence type="ECO:0000256" key="10">
    <source>
        <dbReference type="PIRSR" id="PIRSR611782-2"/>
    </source>
</evidence>
<accession>I3Y7S4</accession>
<evidence type="ECO:0000256" key="9">
    <source>
        <dbReference type="PIRSR" id="PIRSR611782-1"/>
    </source>
</evidence>
<dbReference type="Proteomes" id="UP000006062">
    <property type="component" value="Chromosome"/>
</dbReference>
<dbReference type="PROSITE" id="PS50106">
    <property type="entry name" value="PDZ"/>
    <property type="match status" value="2"/>
</dbReference>
<dbReference type="KEGG" id="tvi:Thivi_1011"/>
<dbReference type="InterPro" id="IPR009003">
    <property type="entry name" value="Peptidase_S1_PA"/>
</dbReference>
<dbReference type="STRING" id="765911.Thivi_1011"/>
<dbReference type="PRINTS" id="PR00834">
    <property type="entry name" value="PROTEASES2C"/>
</dbReference>
<evidence type="ECO:0000256" key="2">
    <source>
        <dbReference type="ARBA" id="ARBA00010541"/>
    </source>
</evidence>
<dbReference type="GO" id="GO:0004252">
    <property type="term" value="F:serine-type endopeptidase activity"/>
    <property type="evidence" value="ECO:0007669"/>
    <property type="project" value="InterPro"/>
</dbReference>
<keyword evidence="7" id="KW-0378">Hydrolase</keyword>
<evidence type="ECO:0000256" key="4">
    <source>
        <dbReference type="ARBA" id="ARBA00022729"/>
    </source>
</evidence>
<evidence type="ECO:0000259" key="12">
    <source>
        <dbReference type="PROSITE" id="PS50106"/>
    </source>
</evidence>
<feature type="active site" description="Charge relay system" evidence="9">
    <location>
        <position position="145"/>
    </location>
</feature>
<dbReference type="RefSeq" id="WP_014777528.1">
    <property type="nucleotide sequence ID" value="NC_018012.1"/>
</dbReference>
<feature type="binding site" evidence="10">
    <location>
        <position position="115"/>
    </location>
    <ligand>
        <name>substrate</name>
    </ligand>
</feature>
<keyword evidence="14" id="KW-1185">Reference proteome</keyword>
<evidence type="ECO:0000256" key="6">
    <source>
        <dbReference type="ARBA" id="ARBA00022764"/>
    </source>
</evidence>
<feature type="domain" description="PDZ" evidence="12">
    <location>
        <begin position="399"/>
        <end position="452"/>
    </location>
</feature>
<reference evidence="13 14" key="1">
    <citation type="submission" date="2012-06" db="EMBL/GenBank/DDBJ databases">
        <title>Complete sequence of Thiocystis violascens DSM 198.</title>
        <authorList>
            <consortium name="US DOE Joint Genome Institute"/>
            <person name="Lucas S."/>
            <person name="Han J."/>
            <person name="Lapidus A."/>
            <person name="Cheng J.-F."/>
            <person name="Goodwin L."/>
            <person name="Pitluck S."/>
            <person name="Peters L."/>
            <person name="Ovchinnikova G."/>
            <person name="Teshima H."/>
            <person name="Detter J.C."/>
            <person name="Han C."/>
            <person name="Tapia R."/>
            <person name="Land M."/>
            <person name="Hauser L."/>
            <person name="Kyrpides N."/>
            <person name="Ivanova N."/>
            <person name="Pagani I."/>
            <person name="Vogl K."/>
            <person name="Liu Z."/>
            <person name="Frigaard N.-U."/>
            <person name="Bryant D."/>
            <person name="Woyke T."/>
        </authorList>
    </citation>
    <scope>NUCLEOTIDE SEQUENCE [LARGE SCALE GENOMIC DNA]</scope>
    <source>
        <strain evidence="14">ATCC 17096 / DSM 198 / 6111</strain>
    </source>
</reference>
<dbReference type="SMART" id="SM00228">
    <property type="entry name" value="PDZ"/>
    <property type="match status" value="2"/>
</dbReference>
<comment type="subcellular location">
    <subcellularLocation>
        <location evidence="1">Periplasm</location>
    </subcellularLocation>
</comment>
<evidence type="ECO:0000313" key="14">
    <source>
        <dbReference type="Proteomes" id="UP000006062"/>
    </source>
</evidence>